<dbReference type="STRING" id="3750.A0A498IDK8"/>
<feature type="region of interest" description="Disordered" evidence="1">
    <location>
        <begin position="31"/>
        <end position="51"/>
    </location>
</feature>
<dbReference type="PANTHER" id="PTHR46872:SF10">
    <property type="entry name" value="MYB-LIKE DOMAIN-CONTAINING PROTEIN"/>
    <property type="match status" value="1"/>
</dbReference>
<proteinExistence type="predicted"/>
<protein>
    <recommendedName>
        <fullName evidence="4">ELM2 domain-containing protein</fullName>
    </recommendedName>
</protein>
<comment type="caution">
    <text evidence="2">The sequence shown here is derived from an EMBL/GenBank/DDBJ whole genome shotgun (WGS) entry which is preliminary data.</text>
</comment>
<sequence length="584" mass="65557">MWNESFQGVRRNKNSSKIRLLEQRVPPVLGAPNVGRNVSSHSVPSRPTPFRLVPRTKRFSRDQRCKPESTSFQSPKPSFPPLLSKIIFAIIEIELRSFRFDSDLKDNIAKMVPSGSRSGHGNQETAKKAYLPMGDQLQKWKSPFGLYADSDMLVWLKGLALDPCDRIASPGSSRQLWNQSLKVRKFLLLGNAESPQKKRKLDQFLKGSKFAEVSQLDTEKSDVHSVKRVSTGHSVSSCLTNTNANHEISKPQLVSNSHGSGSLLTFENEYQGKPYSTNLSIRDMENYGPSCKDDSASPIFDTDESNNGLNKFKNMNLCDETIENVNDTADSSDSPSLDENSTEFERALRFMIFSDDYLPRSIPVRDINGSSHHSDSSRSIEQNLKLREAVRLLFTDGSLPRSVVPIGPCFQADVPVWTGPINRKTTHGGDGDSAASKWLGTRTWPVKGKSAGTTVKALGKGRSNSCSCISPGSVGCVKHHIHEERLLLQFELGPAFRSWKFGEMGEFVSKSWTSTEQRTFESLVKVKPLSNEASFWKIAYNRFPSKSRKSILNYYYNVYIPRRMSLQTRSFLDKIDSDDDETEE</sequence>
<dbReference type="AlphaFoldDB" id="A0A498IDK8"/>
<evidence type="ECO:0000313" key="3">
    <source>
        <dbReference type="Proteomes" id="UP000290289"/>
    </source>
</evidence>
<name>A0A498IDK8_MALDO</name>
<dbReference type="InterPro" id="IPR009057">
    <property type="entry name" value="Homeodomain-like_sf"/>
</dbReference>
<feature type="compositionally biased region" description="Polar residues" evidence="1">
    <location>
        <begin position="36"/>
        <end position="45"/>
    </location>
</feature>
<evidence type="ECO:0008006" key="4">
    <source>
        <dbReference type="Google" id="ProtNLM"/>
    </source>
</evidence>
<dbReference type="Proteomes" id="UP000290289">
    <property type="component" value="Chromosome 12"/>
</dbReference>
<keyword evidence="3" id="KW-1185">Reference proteome</keyword>
<dbReference type="EMBL" id="RDQH01000338">
    <property type="protein sequence ID" value="RXH81738.1"/>
    <property type="molecule type" value="Genomic_DNA"/>
</dbReference>
<organism evidence="2 3">
    <name type="scientific">Malus domestica</name>
    <name type="common">Apple</name>
    <name type="synonym">Pyrus malus</name>
    <dbReference type="NCBI Taxonomy" id="3750"/>
    <lineage>
        <taxon>Eukaryota</taxon>
        <taxon>Viridiplantae</taxon>
        <taxon>Streptophyta</taxon>
        <taxon>Embryophyta</taxon>
        <taxon>Tracheophyta</taxon>
        <taxon>Spermatophyta</taxon>
        <taxon>Magnoliopsida</taxon>
        <taxon>eudicotyledons</taxon>
        <taxon>Gunneridae</taxon>
        <taxon>Pentapetalae</taxon>
        <taxon>rosids</taxon>
        <taxon>fabids</taxon>
        <taxon>Rosales</taxon>
        <taxon>Rosaceae</taxon>
        <taxon>Amygdaloideae</taxon>
        <taxon>Maleae</taxon>
        <taxon>Malus</taxon>
    </lineage>
</organism>
<reference evidence="2 3" key="1">
    <citation type="submission" date="2018-10" db="EMBL/GenBank/DDBJ databases">
        <title>A high-quality apple genome assembly.</title>
        <authorList>
            <person name="Hu J."/>
        </authorList>
    </citation>
    <scope>NUCLEOTIDE SEQUENCE [LARGE SCALE GENOMIC DNA]</scope>
    <source>
        <strain evidence="3">cv. HFTH1</strain>
        <tissue evidence="2">Young leaf</tissue>
    </source>
</reference>
<dbReference type="PANTHER" id="PTHR46872">
    <property type="entry name" value="DNA BINDING PROTEIN"/>
    <property type="match status" value="1"/>
</dbReference>
<accession>A0A498IDK8</accession>
<dbReference type="SUPFAM" id="SSF46689">
    <property type="entry name" value="Homeodomain-like"/>
    <property type="match status" value="1"/>
</dbReference>
<gene>
    <name evidence="2" type="ORF">DVH24_036079</name>
</gene>
<evidence type="ECO:0000256" key="1">
    <source>
        <dbReference type="SAM" id="MobiDB-lite"/>
    </source>
</evidence>
<evidence type="ECO:0000313" key="2">
    <source>
        <dbReference type="EMBL" id="RXH81738.1"/>
    </source>
</evidence>